<dbReference type="Pfam" id="PF08766">
    <property type="entry name" value="DEK_C"/>
    <property type="match status" value="1"/>
</dbReference>
<protein>
    <recommendedName>
        <fullName evidence="15">Protein phosphatase Slingshot homolog 1</fullName>
        <ecNumber evidence="5">3.1.3.16</ecNumber>
    </recommendedName>
    <alternativeName>
        <fullName evidence="16">SSH-like protein 1</fullName>
    </alternativeName>
</protein>
<evidence type="ECO:0000259" key="19">
    <source>
        <dbReference type="PROSITE" id="PS50056"/>
    </source>
</evidence>
<dbReference type="SUPFAM" id="SSF109715">
    <property type="entry name" value="DEK C-terminal domain"/>
    <property type="match status" value="1"/>
</dbReference>
<dbReference type="InterPro" id="IPR020422">
    <property type="entry name" value="TYR_PHOSPHATASE_DUAL_dom"/>
</dbReference>
<evidence type="ECO:0000256" key="1">
    <source>
        <dbReference type="ARBA" id="ARBA00004214"/>
    </source>
</evidence>
<evidence type="ECO:0000256" key="2">
    <source>
        <dbReference type="ARBA" id="ARBA00004245"/>
    </source>
</evidence>
<comment type="catalytic activity">
    <reaction evidence="13">
        <text>O-phospho-L-threonyl-[protein] + H2O = L-threonyl-[protein] + phosphate</text>
        <dbReference type="Rhea" id="RHEA:47004"/>
        <dbReference type="Rhea" id="RHEA-COMP:11060"/>
        <dbReference type="Rhea" id="RHEA-COMP:11605"/>
        <dbReference type="ChEBI" id="CHEBI:15377"/>
        <dbReference type="ChEBI" id="CHEBI:30013"/>
        <dbReference type="ChEBI" id="CHEBI:43474"/>
        <dbReference type="ChEBI" id="CHEBI:61977"/>
        <dbReference type="EC" id="3.1.3.16"/>
    </reaction>
</comment>
<dbReference type="Pfam" id="PF00782">
    <property type="entry name" value="DSPc"/>
    <property type="match status" value="1"/>
</dbReference>
<keyword evidence="7" id="KW-0597">Phosphoprotein</keyword>
<feature type="domain" description="Tyrosine-protein phosphatase" evidence="18">
    <location>
        <begin position="310"/>
        <end position="451"/>
    </location>
</feature>
<dbReference type="InterPro" id="IPR043587">
    <property type="entry name" value="Phosphatase_SSH-like"/>
</dbReference>
<feature type="region of interest" description="Disordered" evidence="17">
    <location>
        <begin position="934"/>
        <end position="960"/>
    </location>
</feature>
<dbReference type="Gene3D" id="3.90.190.10">
    <property type="entry name" value="Protein tyrosine phosphatase superfamily"/>
    <property type="match status" value="1"/>
</dbReference>
<evidence type="ECO:0000256" key="11">
    <source>
        <dbReference type="ARBA" id="ARBA00023203"/>
    </source>
</evidence>
<evidence type="ECO:0000256" key="7">
    <source>
        <dbReference type="ARBA" id="ARBA00022553"/>
    </source>
</evidence>
<dbReference type="Ensembl" id="ENSMMDT00005040225.1">
    <property type="protein sequence ID" value="ENSMMDP00005039412.1"/>
    <property type="gene ID" value="ENSMMDG00005018021.1"/>
</dbReference>
<dbReference type="FunFam" id="3.90.190.10:FF:000004">
    <property type="entry name" value="Protein phosphatase Slingshot homolog 2"/>
    <property type="match status" value="1"/>
</dbReference>
<dbReference type="Proteomes" id="UP000472263">
    <property type="component" value="Chromosome 9"/>
</dbReference>
<dbReference type="InterPro" id="IPR016130">
    <property type="entry name" value="Tyr_Pase_AS"/>
</dbReference>
<feature type="region of interest" description="Disordered" evidence="17">
    <location>
        <begin position="1"/>
        <end position="33"/>
    </location>
</feature>
<dbReference type="FunFam" id="1.10.10.60:FF:000423">
    <property type="entry name" value="Slingshot protein phosphatase 1a"/>
    <property type="match status" value="1"/>
</dbReference>
<evidence type="ECO:0000256" key="4">
    <source>
        <dbReference type="ARBA" id="ARBA00009580"/>
    </source>
</evidence>
<comment type="subcellular location">
    <subcellularLocation>
        <location evidence="3">Cleavage furrow</location>
    </subcellularLocation>
    <subcellularLocation>
        <location evidence="2">Cytoplasm</location>
        <location evidence="2">Cytoskeleton</location>
    </subcellularLocation>
    <subcellularLocation>
        <location evidence="1">Midbody</location>
    </subcellularLocation>
</comment>
<dbReference type="CDD" id="cd11652">
    <property type="entry name" value="SSH-N"/>
    <property type="match status" value="1"/>
</dbReference>
<evidence type="ECO:0000256" key="15">
    <source>
        <dbReference type="ARBA" id="ARBA00067363"/>
    </source>
</evidence>
<dbReference type="GO" id="GO:0004722">
    <property type="term" value="F:protein serine/threonine phosphatase activity"/>
    <property type="evidence" value="ECO:0007669"/>
    <property type="project" value="UniProtKB-EC"/>
</dbReference>
<feature type="domain" description="Tyrosine specific protein phosphatases" evidence="19">
    <location>
        <begin position="372"/>
        <end position="429"/>
    </location>
</feature>
<dbReference type="Pfam" id="PF23040">
    <property type="entry name" value="PH_SSH1-like_1st"/>
    <property type="match status" value="1"/>
</dbReference>
<evidence type="ECO:0000256" key="14">
    <source>
        <dbReference type="ARBA" id="ARBA00056712"/>
    </source>
</evidence>
<dbReference type="GO" id="GO:0030496">
    <property type="term" value="C:midbody"/>
    <property type="evidence" value="ECO:0007669"/>
    <property type="project" value="UniProtKB-SubCell"/>
</dbReference>
<evidence type="ECO:0000313" key="22">
    <source>
        <dbReference type="Proteomes" id="UP000472263"/>
    </source>
</evidence>
<dbReference type="InterPro" id="IPR014876">
    <property type="entry name" value="DEK_C"/>
</dbReference>
<dbReference type="OrthoDB" id="5779068at2759"/>
<evidence type="ECO:0000256" key="10">
    <source>
        <dbReference type="ARBA" id="ARBA00022990"/>
    </source>
</evidence>
<dbReference type="InterPro" id="IPR043588">
    <property type="entry name" value="SSH-N"/>
</dbReference>
<reference evidence="21" key="1">
    <citation type="submission" date="2019-06" db="EMBL/GenBank/DDBJ databases">
        <authorList>
            <consortium name="Wellcome Sanger Institute Data Sharing"/>
        </authorList>
    </citation>
    <scope>NUCLEOTIDE SEQUENCE [LARGE SCALE GENOMIC DNA]</scope>
</reference>
<dbReference type="GO" id="GO:0030837">
    <property type="term" value="P:negative regulation of actin filament polymerization"/>
    <property type="evidence" value="ECO:0007669"/>
    <property type="project" value="InterPro"/>
</dbReference>
<accession>A0A667ZFN8</accession>
<dbReference type="Gene3D" id="1.10.10.60">
    <property type="entry name" value="Homeodomain-like"/>
    <property type="match status" value="1"/>
</dbReference>
<dbReference type="SUPFAM" id="SSF52799">
    <property type="entry name" value="(Phosphotyrosine protein) phosphatases II"/>
    <property type="match status" value="1"/>
</dbReference>
<evidence type="ECO:0000256" key="8">
    <source>
        <dbReference type="ARBA" id="ARBA00022801"/>
    </source>
</evidence>
<evidence type="ECO:0000259" key="20">
    <source>
        <dbReference type="PROSITE" id="PS51998"/>
    </source>
</evidence>
<evidence type="ECO:0000256" key="5">
    <source>
        <dbReference type="ARBA" id="ARBA00013081"/>
    </source>
</evidence>
<gene>
    <name evidence="21" type="primary">SSH1</name>
    <name evidence="21" type="synonym">ssh1a</name>
</gene>
<organism evidence="21 22">
    <name type="scientific">Myripristis murdjan</name>
    <name type="common">pinecone soldierfish</name>
    <dbReference type="NCBI Taxonomy" id="586833"/>
    <lineage>
        <taxon>Eukaryota</taxon>
        <taxon>Metazoa</taxon>
        <taxon>Chordata</taxon>
        <taxon>Craniata</taxon>
        <taxon>Vertebrata</taxon>
        <taxon>Euteleostomi</taxon>
        <taxon>Actinopterygii</taxon>
        <taxon>Neopterygii</taxon>
        <taxon>Teleostei</taxon>
        <taxon>Neoteleostei</taxon>
        <taxon>Acanthomorphata</taxon>
        <taxon>Holocentriformes</taxon>
        <taxon>Holocentridae</taxon>
        <taxon>Myripristis</taxon>
    </lineage>
</organism>
<dbReference type="InParanoid" id="A0A667ZFN8"/>
<feature type="region of interest" description="Disordered" evidence="17">
    <location>
        <begin position="765"/>
        <end position="795"/>
    </location>
</feature>
<dbReference type="AlphaFoldDB" id="A0A667ZFN8"/>
<evidence type="ECO:0000256" key="13">
    <source>
        <dbReference type="ARBA" id="ARBA00048336"/>
    </source>
</evidence>
<reference evidence="21" key="3">
    <citation type="submission" date="2025-09" db="UniProtKB">
        <authorList>
            <consortium name="Ensembl"/>
        </authorList>
    </citation>
    <scope>IDENTIFICATION</scope>
</reference>
<keyword evidence="12" id="KW-0206">Cytoskeleton</keyword>
<dbReference type="PROSITE" id="PS00383">
    <property type="entry name" value="TYR_PHOSPHATASE_1"/>
    <property type="match status" value="1"/>
</dbReference>
<dbReference type="InterPro" id="IPR000340">
    <property type="entry name" value="Dual-sp_phosphatase_cat-dom"/>
</dbReference>
<name>A0A667ZFN8_9TELE</name>
<dbReference type="PROSITE" id="PS50054">
    <property type="entry name" value="TYR_PHOSPHATASE_DUAL"/>
    <property type="match status" value="1"/>
</dbReference>
<dbReference type="EC" id="3.1.3.16" evidence="5"/>
<keyword evidence="9" id="KW-0904">Protein phosphatase</keyword>
<dbReference type="PROSITE" id="PS51998">
    <property type="entry name" value="DEK_C"/>
    <property type="match status" value="1"/>
</dbReference>
<evidence type="ECO:0000259" key="18">
    <source>
        <dbReference type="PROSITE" id="PS50054"/>
    </source>
</evidence>
<sequence>MALVTLQRSPTPSAASTASTTATTAGEDFGSDDERRINQSLSESFFMVKGAALFLQQGSSPQGQKAHPHHKHAGDLPQHLQVMINILRSEDRIKLAVRLESAWSDRVRYMVVVYTSGRQDTEENILLGMDFTNKDCKSCSIGMVLPLWSDTKIHLDGDGGFTVNTAGRTHVFKPVSVQAMWSALQVLHKACEVSRRYNYFPGGMALTWMGYYESCITSEQSCINEWNAMKDLETTRPDSPTMFVDKPSERERTECLIKAKLRSIMMCQDLENVTSKQIRIELEQHMNCNLKEYKEFIDNEMLLILGQMDKATLIFDHLYLGSEWNASNLEELQETGVGYILNVTREIDNFFPGTFSYHNVRVYDDETTDLLAHWNETYNFIIKAKKNRSKCLVHCKMGVSRSASTVIAYAMKEYGWSLEKAYNFVKQKRSITRPNAGFMRQLAEYEGILDASKQRHNKLWRPDPDCEMTEGQQGMAQCCGGEEAGHVTPEPGMSPCCEEALSDKGAACLTPCRTVALEIDPAYNNYYFRRLSDSALDSEPSTPVRGPPLLNMDKVFIEIEDVERDALLDDEAFEGREGLPLPHFGPTGEGTAAQTCSRGPEPLEELRLRLEFSTVEEEDEEEVQKEEAEMEVLMQPDGGGGVGGGGEEETQDLDVEGDAEGNGMDLATMNENSNNNNHFSTPHNLNKNVPSNPHPVDPSALSWWDDQSKQKEDSPALVAKLCLNPNPLEDPSASCLLSCTSSDGVVSSAGLLCPRSPLCDRANCAASPSTALPDTDREGRAGHSLHSTEPEDSGELLEVVTKSEDRQSPGASEALPELMKMDSEEEKPAMACYLGQQQETLLQLQRSGLVRRQAERLERLSGLSQEGLPSLQPFHACREPKKSSFHKQEEEELSGFSGDFPKSSTPCQVRLEPLVVPLTNDALLGVVGSGLLTPTSSPHGSTLTRSSSSDSLRSVRGKPGLVRQRAQEIEARMRLAGLTVPSRLKRSNSLAKLGSLNFSSEDLCSACSSDAGTLLLLSLSPEPDPSPEWDCPTTSAQPRPCKDWHTPERALPGEPRS</sequence>
<dbReference type="PANTHER" id="PTHR45864">
    <property type="entry name" value="SLINGSHOT PROTEIN PHOSPHATASE HOMOLOG"/>
    <property type="match status" value="1"/>
</dbReference>
<keyword evidence="8" id="KW-0378">Hydrolase</keyword>
<feature type="region of interest" description="Disordered" evidence="17">
    <location>
        <begin position="1018"/>
        <end position="1057"/>
    </location>
</feature>
<feature type="region of interest" description="Disordered" evidence="17">
    <location>
        <begin position="579"/>
        <end position="600"/>
    </location>
</feature>
<dbReference type="InterPro" id="IPR029021">
    <property type="entry name" value="Prot-tyrosine_phosphatase-like"/>
</dbReference>
<dbReference type="GeneID" id="115364939"/>
<dbReference type="GO" id="GO:0032154">
    <property type="term" value="C:cleavage furrow"/>
    <property type="evidence" value="ECO:0007669"/>
    <property type="project" value="UniProtKB-SubCell"/>
</dbReference>
<evidence type="ECO:0000256" key="3">
    <source>
        <dbReference type="ARBA" id="ARBA00004626"/>
    </source>
</evidence>
<dbReference type="InterPro" id="IPR000387">
    <property type="entry name" value="Tyr_Pase_dom"/>
</dbReference>
<evidence type="ECO:0000313" key="21">
    <source>
        <dbReference type="Ensembl" id="ENSMMDP00005039412.1"/>
    </source>
</evidence>
<evidence type="ECO:0000256" key="17">
    <source>
        <dbReference type="SAM" id="MobiDB-lite"/>
    </source>
</evidence>
<reference evidence="21" key="2">
    <citation type="submission" date="2025-08" db="UniProtKB">
        <authorList>
            <consortium name="Ensembl"/>
        </authorList>
    </citation>
    <scope>IDENTIFICATION</scope>
</reference>
<feature type="compositionally biased region" description="Low complexity" evidence="17">
    <location>
        <begin position="936"/>
        <end position="954"/>
    </location>
</feature>
<keyword evidence="6" id="KW-0963">Cytoplasm</keyword>
<feature type="domain" description="DEK-C" evidence="20">
    <location>
        <begin position="251"/>
        <end position="306"/>
    </location>
</feature>
<comment type="similarity">
    <text evidence="4">Belongs to the protein-tyrosine phosphatase family.</text>
</comment>
<dbReference type="PANTHER" id="PTHR45864:SF5">
    <property type="entry name" value="PROTEIN PHOSPHATASE SLINGSHOT HOMOLOG 1"/>
    <property type="match status" value="1"/>
</dbReference>
<evidence type="ECO:0000256" key="12">
    <source>
        <dbReference type="ARBA" id="ARBA00023212"/>
    </source>
</evidence>
<keyword evidence="11" id="KW-0009">Actin-binding</keyword>
<proteinExistence type="inferred from homology"/>
<dbReference type="RefSeq" id="XP_029915482.1">
    <property type="nucleotide sequence ID" value="XM_030059622.1"/>
</dbReference>
<dbReference type="GeneTree" id="ENSGT00940000156133"/>
<dbReference type="PROSITE" id="PS50056">
    <property type="entry name" value="TYR_PHOSPHATASE_2"/>
    <property type="match status" value="1"/>
</dbReference>
<evidence type="ECO:0000256" key="16">
    <source>
        <dbReference type="ARBA" id="ARBA00076772"/>
    </source>
</evidence>
<dbReference type="GO" id="GO:0005856">
    <property type="term" value="C:cytoskeleton"/>
    <property type="evidence" value="ECO:0007669"/>
    <property type="project" value="UniProtKB-SubCell"/>
</dbReference>
<evidence type="ECO:0000256" key="6">
    <source>
        <dbReference type="ARBA" id="ARBA00022490"/>
    </source>
</evidence>
<dbReference type="SMART" id="SM00195">
    <property type="entry name" value="DSPc"/>
    <property type="match status" value="1"/>
</dbReference>
<feature type="compositionally biased region" description="Basic and acidic residues" evidence="17">
    <location>
        <begin position="774"/>
        <end position="789"/>
    </location>
</feature>
<feature type="compositionally biased region" description="Low complexity" evidence="17">
    <location>
        <begin position="9"/>
        <end position="25"/>
    </location>
</feature>
<dbReference type="GO" id="GO:0003779">
    <property type="term" value="F:actin binding"/>
    <property type="evidence" value="ECO:0007669"/>
    <property type="project" value="UniProtKB-KW"/>
</dbReference>
<evidence type="ECO:0000256" key="9">
    <source>
        <dbReference type="ARBA" id="ARBA00022912"/>
    </source>
</evidence>
<keyword evidence="10" id="KW-0007">Acetylation</keyword>
<comment type="function">
    <text evidence="14">Protein phosphatase which regulates actin filament dynamics. Dephosphorylates and activates the actin binding/depolymerizing factor cofilin, which subsequently binds to actin filaments and stimulates their disassembly. Inhibitory phosphorylation of cofilin is mediated by LIMK1, which may also be dephosphorylated and inactivated by this protein.</text>
</comment>
<keyword evidence="22" id="KW-1185">Reference proteome</keyword>